<proteinExistence type="predicted"/>
<dbReference type="SMART" id="SM00028">
    <property type="entry name" value="TPR"/>
    <property type="match status" value="8"/>
</dbReference>
<dbReference type="PANTHER" id="PTHR47459:SF1">
    <property type="entry name" value="KINESIN LIGHT CHAIN-RELATED"/>
    <property type="match status" value="1"/>
</dbReference>
<dbReference type="Pfam" id="PF13424">
    <property type="entry name" value="TPR_12"/>
    <property type="match status" value="2"/>
</dbReference>
<dbReference type="OrthoDB" id="626167at2759"/>
<organism evidence="2 3">
    <name type="scientific">Ceratopteris richardii</name>
    <name type="common">Triangle waterfern</name>
    <dbReference type="NCBI Taxonomy" id="49495"/>
    <lineage>
        <taxon>Eukaryota</taxon>
        <taxon>Viridiplantae</taxon>
        <taxon>Streptophyta</taxon>
        <taxon>Embryophyta</taxon>
        <taxon>Tracheophyta</taxon>
        <taxon>Polypodiopsida</taxon>
        <taxon>Polypodiidae</taxon>
        <taxon>Polypodiales</taxon>
        <taxon>Pteridineae</taxon>
        <taxon>Pteridaceae</taxon>
        <taxon>Parkerioideae</taxon>
        <taxon>Ceratopteris</taxon>
    </lineage>
</organism>
<dbReference type="Pfam" id="PF13374">
    <property type="entry name" value="TPR_10"/>
    <property type="match status" value="1"/>
</dbReference>
<feature type="repeat" description="TPR" evidence="1">
    <location>
        <begin position="263"/>
        <end position="296"/>
    </location>
</feature>
<dbReference type="InterPro" id="IPR011990">
    <property type="entry name" value="TPR-like_helical_dom_sf"/>
</dbReference>
<name>A0A8T2V4H0_CERRI</name>
<dbReference type="PANTHER" id="PTHR47459">
    <property type="entry name" value="KINESIN LIGHT CHAIN-RELATED"/>
    <property type="match status" value="1"/>
</dbReference>
<evidence type="ECO:0000256" key="1">
    <source>
        <dbReference type="PROSITE-ProRule" id="PRU00339"/>
    </source>
</evidence>
<dbReference type="AlphaFoldDB" id="A0A8T2V4H0"/>
<dbReference type="InterPro" id="IPR019734">
    <property type="entry name" value="TPR_rpt"/>
</dbReference>
<gene>
    <name evidence="2" type="ORF">KP509_03G017700</name>
</gene>
<evidence type="ECO:0000313" key="3">
    <source>
        <dbReference type="Proteomes" id="UP000825935"/>
    </source>
</evidence>
<dbReference type="Proteomes" id="UP000825935">
    <property type="component" value="Chromosome 3"/>
</dbReference>
<dbReference type="PROSITE" id="PS50005">
    <property type="entry name" value="TPR"/>
    <property type="match status" value="2"/>
</dbReference>
<reference evidence="2" key="1">
    <citation type="submission" date="2021-08" db="EMBL/GenBank/DDBJ databases">
        <title>WGS assembly of Ceratopteris richardii.</title>
        <authorList>
            <person name="Marchant D.B."/>
            <person name="Chen G."/>
            <person name="Jenkins J."/>
            <person name="Shu S."/>
            <person name="Leebens-Mack J."/>
            <person name="Grimwood J."/>
            <person name="Schmutz J."/>
            <person name="Soltis P."/>
            <person name="Soltis D."/>
            <person name="Chen Z.-H."/>
        </authorList>
    </citation>
    <scope>NUCLEOTIDE SEQUENCE</scope>
    <source>
        <strain evidence="2">Whitten #5841</strain>
        <tissue evidence="2">Leaf</tissue>
    </source>
</reference>
<feature type="repeat" description="TPR" evidence="1">
    <location>
        <begin position="597"/>
        <end position="630"/>
    </location>
</feature>
<dbReference type="Gene3D" id="1.25.40.10">
    <property type="entry name" value="Tetratricopeptide repeat domain"/>
    <property type="match status" value="3"/>
</dbReference>
<sequence>MAPGNVSAKLYSVWKNRRLTAANACKDSVSQVFSASLCRTPVPYLRVSYAGVPFYGRNNAELQPIGTFANDTSSEHLSKHGRVHSLTCNNTHLCMPQTRWTSNRYWHPFTVDVNQLVLNTAIITSGLQSYLFCCSRTLTGITAQTTVEAQSQNCCRMKDSNTHIDETINNVDNRTKAPGEERFPEIVDHGNKQTVQEEALRNFEALLDQMEKSDGAHDHRIGTICLRLAQLCDTGDIDPSRILSYGQRALRAYKSFPLSWEHVTCLHVIGHAYFRMGKFDSAIEHLEESASILNRSKLAVKVKDIDTLSQARESLLGQAKRSLGKFHDALPHFKRSIESAERVLEPGNPELGSAYFQAAQAYKEAKDPEEAICLCIKAVDNHANYYGPKSSQAAEIRKFMSMIYFDLREFENALLEHKVVRPIFESLGRSEDMASSDLIVVESLLELQRYDESIAMLKGIVSSVPETSPFHGNALVMLGKTYAIVKDHQNAMEYCTMALHALEKQQLSIDTGSSLVHLALVYQRQHEIELATTTYKKALSTFNQCSGYQAHTAAADVEGQIGFLLLHSEKVEEALPFLESSVSKKSDIHGADSVELLDVHNHLGVAYSEEGKLDEALKQFEAAKLILSKNATEVDSLMISIYSNLSNMYSVFGRFAEAISCQKVVINLIKRNRDVETLVTLDEAKRTLLDLQKEAETREKAVDNAQK</sequence>
<dbReference type="SUPFAM" id="SSF48452">
    <property type="entry name" value="TPR-like"/>
    <property type="match status" value="3"/>
</dbReference>
<dbReference type="EMBL" id="CM035408">
    <property type="protein sequence ID" value="KAH7440956.1"/>
    <property type="molecule type" value="Genomic_DNA"/>
</dbReference>
<keyword evidence="1" id="KW-0802">TPR repeat</keyword>
<accession>A0A8T2V4H0</accession>
<evidence type="ECO:0000313" key="2">
    <source>
        <dbReference type="EMBL" id="KAH7440956.1"/>
    </source>
</evidence>
<keyword evidence="3" id="KW-1185">Reference proteome</keyword>
<protein>
    <submittedName>
        <fullName evidence="2">Uncharacterized protein</fullName>
    </submittedName>
</protein>
<comment type="caution">
    <text evidence="2">The sequence shown here is derived from an EMBL/GenBank/DDBJ whole genome shotgun (WGS) entry which is preliminary data.</text>
</comment>